<feature type="transmembrane region" description="Helical" evidence="1">
    <location>
        <begin position="22"/>
        <end position="47"/>
    </location>
</feature>
<keyword evidence="1" id="KW-0812">Transmembrane</keyword>
<dbReference type="EMBL" id="JACVVK020000415">
    <property type="protein sequence ID" value="KAK7475113.1"/>
    <property type="molecule type" value="Genomic_DNA"/>
</dbReference>
<evidence type="ECO:0000313" key="3">
    <source>
        <dbReference type="Proteomes" id="UP001519460"/>
    </source>
</evidence>
<evidence type="ECO:0000256" key="1">
    <source>
        <dbReference type="SAM" id="Phobius"/>
    </source>
</evidence>
<name>A0ABD0JK28_9CAEN</name>
<dbReference type="AlphaFoldDB" id="A0ABD0JK28"/>
<keyword evidence="1" id="KW-1133">Transmembrane helix</keyword>
<reference evidence="2 3" key="1">
    <citation type="journal article" date="2023" name="Sci. Data">
        <title>Genome assembly of the Korean intertidal mud-creeper Batillaria attramentaria.</title>
        <authorList>
            <person name="Patra A.K."/>
            <person name="Ho P.T."/>
            <person name="Jun S."/>
            <person name="Lee S.J."/>
            <person name="Kim Y."/>
            <person name="Won Y.J."/>
        </authorList>
    </citation>
    <scope>NUCLEOTIDE SEQUENCE [LARGE SCALE GENOMIC DNA]</scope>
    <source>
        <strain evidence="2">Wonlab-2016</strain>
    </source>
</reference>
<keyword evidence="3" id="KW-1185">Reference proteome</keyword>
<keyword evidence="1" id="KW-0472">Membrane</keyword>
<proteinExistence type="predicted"/>
<protein>
    <submittedName>
        <fullName evidence="2">Uncharacterized protein</fullName>
    </submittedName>
</protein>
<organism evidence="2 3">
    <name type="scientific">Batillaria attramentaria</name>
    <dbReference type="NCBI Taxonomy" id="370345"/>
    <lineage>
        <taxon>Eukaryota</taxon>
        <taxon>Metazoa</taxon>
        <taxon>Spiralia</taxon>
        <taxon>Lophotrochozoa</taxon>
        <taxon>Mollusca</taxon>
        <taxon>Gastropoda</taxon>
        <taxon>Caenogastropoda</taxon>
        <taxon>Sorbeoconcha</taxon>
        <taxon>Cerithioidea</taxon>
        <taxon>Batillariidae</taxon>
        <taxon>Batillaria</taxon>
    </lineage>
</organism>
<dbReference type="Proteomes" id="UP001519460">
    <property type="component" value="Unassembled WGS sequence"/>
</dbReference>
<comment type="caution">
    <text evidence="2">The sequence shown here is derived from an EMBL/GenBank/DDBJ whole genome shotgun (WGS) entry which is preliminary data.</text>
</comment>
<evidence type="ECO:0000313" key="2">
    <source>
        <dbReference type="EMBL" id="KAK7475113.1"/>
    </source>
</evidence>
<gene>
    <name evidence="2" type="ORF">BaRGS_00033665</name>
</gene>
<sequence length="67" mass="7247">MASATGQAFKGTSSDFSRLPKLFWVVGWLGWLRVVSGSSAIGTVIGVSKREAVDPMITMYGRLEALR</sequence>
<accession>A0ABD0JK28</accession>